<dbReference type="AlphaFoldDB" id="A0A1J5HQV9"/>
<comment type="caution">
    <text evidence="2">The sequence shown here is derived from an EMBL/GenBank/DDBJ whole genome shotgun (WGS) entry which is preliminary data.</text>
</comment>
<evidence type="ECO:0000313" key="3">
    <source>
        <dbReference type="Proteomes" id="UP000183758"/>
    </source>
</evidence>
<feature type="transmembrane region" description="Helical" evidence="1">
    <location>
        <begin position="82"/>
        <end position="109"/>
    </location>
</feature>
<dbReference type="EMBL" id="MNZM01000090">
    <property type="protein sequence ID" value="OIP83247.1"/>
    <property type="molecule type" value="Genomic_DNA"/>
</dbReference>
<proteinExistence type="predicted"/>
<accession>A0A1J5HQV9</accession>
<gene>
    <name evidence="2" type="ORF">AUK04_03605</name>
</gene>
<sequence>MNQTNSTNAEPVHSPNKLKINYLYHALVVIIFTIGILIGSFLYYYSLKYIVINALSILAINGTLLILALFQKIDYSKRLFIIDLVVANLLVSYYPFGQGMIIIMIIIFAQRLLKLL</sequence>
<evidence type="ECO:0000313" key="2">
    <source>
        <dbReference type="EMBL" id="OIP83247.1"/>
    </source>
</evidence>
<keyword evidence="1" id="KW-0812">Transmembrane</keyword>
<protein>
    <submittedName>
        <fullName evidence="2">Uncharacterized protein</fullName>
    </submittedName>
</protein>
<evidence type="ECO:0000256" key="1">
    <source>
        <dbReference type="SAM" id="Phobius"/>
    </source>
</evidence>
<name>A0A1J5HQV9_9BACT</name>
<keyword evidence="1" id="KW-0472">Membrane</keyword>
<reference evidence="2 3" key="1">
    <citation type="journal article" date="2016" name="Environ. Microbiol.">
        <title>Genomic resolution of a cold subsurface aquifer community provides metabolic insights for novel microbes adapted to high CO concentrations.</title>
        <authorList>
            <person name="Probst A.J."/>
            <person name="Castelle C.J."/>
            <person name="Singh A."/>
            <person name="Brown C.T."/>
            <person name="Anantharaman K."/>
            <person name="Sharon I."/>
            <person name="Hug L.A."/>
            <person name="Burstein D."/>
            <person name="Emerson J.B."/>
            <person name="Thomas B.C."/>
            <person name="Banfield J.F."/>
        </authorList>
    </citation>
    <scope>NUCLEOTIDE SEQUENCE [LARGE SCALE GENOMIC DNA]</scope>
    <source>
        <strain evidence="2">CG2_30_33_16</strain>
    </source>
</reference>
<feature type="transmembrane region" description="Helical" evidence="1">
    <location>
        <begin position="22"/>
        <end position="44"/>
    </location>
</feature>
<keyword evidence="1" id="KW-1133">Transmembrane helix</keyword>
<feature type="transmembrane region" description="Helical" evidence="1">
    <location>
        <begin position="50"/>
        <end position="70"/>
    </location>
</feature>
<organism evidence="2 3">
    <name type="scientific">Candidatus Roizmanbacteria bacterium CG2_30_33_16</name>
    <dbReference type="NCBI Taxonomy" id="1805340"/>
    <lineage>
        <taxon>Bacteria</taxon>
        <taxon>Candidatus Roizmaniibacteriota</taxon>
    </lineage>
</organism>
<dbReference type="Proteomes" id="UP000183758">
    <property type="component" value="Unassembled WGS sequence"/>
</dbReference>